<dbReference type="RefSeq" id="WP_072244192.1">
    <property type="nucleotide sequence ID" value="NZ_FBYC01000001.1"/>
</dbReference>
<dbReference type="EMBL" id="FBYC01000001">
    <property type="protein sequence ID" value="CUX79363.1"/>
    <property type="molecule type" value="Genomic_DNA"/>
</dbReference>
<dbReference type="Pfam" id="PF05069">
    <property type="entry name" value="Phage_tail_S"/>
    <property type="match status" value="1"/>
</dbReference>
<protein>
    <submittedName>
        <fullName evidence="1">Phage virion morphogenesis (Putative tail completion) protein</fullName>
    </submittedName>
</protein>
<dbReference type="Proteomes" id="UP000182045">
    <property type="component" value="Unassembled WGS sequence"/>
</dbReference>
<reference evidence="1 2" key="1">
    <citation type="submission" date="2016-01" db="EMBL/GenBank/DDBJ databases">
        <authorList>
            <person name="Varghese N."/>
        </authorList>
    </citation>
    <scope>NUCLEOTIDE SEQUENCE [LARGE SCALE GENOMIC DNA]</scope>
    <source>
        <strain evidence="1 2">HL-91</strain>
    </source>
</reference>
<comment type="caution">
    <text evidence="1">The sequence shown here is derived from an EMBL/GenBank/DDBJ whole genome shotgun (WGS) entry which is preliminary data.</text>
</comment>
<dbReference type="InterPro" id="IPR006522">
    <property type="entry name" value="Phage_virion_morphogenesis"/>
</dbReference>
<dbReference type="NCBIfam" id="TIGR01635">
    <property type="entry name" value="tail_comp_S"/>
    <property type="match status" value="1"/>
</dbReference>
<evidence type="ECO:0000313" key="2">
    <source>
        <dbReference type="Proteomes" id="UP000182045"/>
    </source>
</evidence>
<accession>A0ABM9VP14</accession>
<evidence type="ECO:0000313" key="1">
    <source>
        <dbReference type="EMBL" id="CUX79363.1"/>
    </source>
</evidence>
<sequence length="205" mass="21633">MAGPILGVVLRAMAGGGARRGASQAGRGGRNVEAGAIGGDVAGGLVELGRIAQGGRQMIIQVVDRDGFMAALQRLAERGSNMQSVFQEIGSYLQSEVESNFESETAPDGTGWAGHSTATLLRRGAGAKKLRDRGHLYGSLSYSASHSQVAVGTNRAYARIHQMGGQAGRGRQVTIPARPFLGLNEENRQEIGRIVNDHITEGLRR</sequence>
<gene>
    <name evidence="1" type="ORF">Ga0058931_0041</name>
</gene>
<organism evidence="1 2">
    <name type="scientific">Roseibaca calidilacus</name>
    <dbReference type="NCBI Taxonomy" id="1666912"/>
    <lineage>
        <taxon>Bacteria</taxon>
        <taxon>Pseudomonadati</taxon>
        <taxon>Pseudomonadota</taxon>
        <taxon>Alphaproteobacteria</taxon>
        <taxon>Rhodobacterales</taxon>
        <taxon>Paracoccaceae</taxon>
        <taxon>Roseinatronobacter</taxon>
    </lineage>
</organism>
<proteinExistence type="predicted"/>
<keyword evidence="2" id="KW-1185">Reference proteome</keyword>
<name>A0ABM9VP14_9RHOB</name>